<dbReference type="OrthoDB" id="9771846at2"/>
<reference evidence="3 4" key="1">
    <citation type="journal article" date="2010" name="J. Bacteriol.">
        <title>Genome sequences of Pelagibaca bermudensis HTCC2601T and Maritimibacter alkaliphilus HTCC2654T, the type strains of two marine Roseobacter genera.</title>
        <authorList>
            <person name="Thrash J.C."/>
            <person name="Cho J.C."/>
            <person name="Ferriera S."/>
            <person name="Johnson J."/>
            <person name="Vergin K.L."/>
            <person name="Giovannoni S.J."/>
        </authorList>
    </citation>
    <scope>NUCLEOTIDE SEQUENCE [LARGE SCALE GENOMIC DNA]</scope>
    <source>
        <strain evidence="3 4">HTCC2654</strain>
    </source>
</reference>
<dbReference type="PANTHER" id="PTHR34136">
    <property type="match status" value="1"/>
</dbReference>
<dbReference type="EMBL" id="AAMT01000007">
    <property type="protein sequence ID" value="EAQ12754.1"/>
    <property type="molecule type" value="Genomic_DNA"/>
</dbReference>
<dbReference type="GO" id="GO:0016758">
    <property type="term" value="F:hexosyltransferase activity"/>
    <property type="evidence" value="ECO:0007669"/>
    <property type="project" value="TreeGrafter"/>
</dbReference>
<comment type="caution">
    <text evidence="3">The sequence shown here is derived from an EMBL/GenBank/DDBJ whole genome shotgun (WGS) entry which is preliminary data.</text>
</comment>
<evidence type="ECO:0000313" key="3">
    <source>
        <dbReference type="EMBL" id="EAQ12754.1"/>
    </source>
</evidence>
<evidence type="ECO:0000313" key="4">
    <source>
        <dbReference type="Proteomes" id="UP000002931"/>
    </source>
</evidence>
<gene>
    <name evidence="3" type="ORF">RB2654_06579</name>
</gene>
<dbReference type="Proteomes" id="UP000002931">
    <property type="component" value="Unassembled WGS sequence"/>
</dbReference>
<dbReference type="STRING" id="314271.RB2654_06579"/>
<accession>A3VFX8</accession>
<evidence type="ECO:0000256" key="1">
    <source>
        <dbReference type="ARBA" id="ARBA00022676"/>
    </source>
</evidence>
<keyword evidence="1" id="KW-0328">Glycosyltransferase</keyword>
<sequence>MLYSATAVTGRSRLIRRQADLLHWLTAPRPGPEVLWYLNPHTLSHHRAGHFATSGDDHVVIDGGTTARIVSKLTGVPCESLSFDYAGVACAAMDRLAQRGARLGLIGGTSDEVSRVATFLRDRHPGLRVVLAASGYHPSHRQLMSDVAVARPDVLLVSMGSPRQEALALALKARLDHPTAIVTCGAFVHQTARHPYYPEVYTRRNLRWLYRALNTPHIAPRILRHYLPFLARAALRRPQLPLRD</sequence>
<keyword evidence="2" id="KW-0808">Transferase</keyword>
<evidence type="ECO:0000256" key="2">
    <source>
        <dbReference type="ARBA" id="ARBA00022679"/>
    </source>
</evidence>
<dbReference type="InterPro" id="IPR004629">
    <property type="entry name" value="WecG_TagA_CpsF"/>
</dbReference>
<protein>
    <submittedName>
        <fullName evidence="3">Hypothetical teichoic acid biosynthesis protein A</fullName>
    </submittedName>
</protein>
<proteinExistence type="predicted"/>
<dbReference type="eggNOG" id="COG1922">
    <property type="taxonomic scope" value="Bacteria"/>
</dbReference>
<dbReference type="HOGENOM" id="CLU_1136967_0_0_5"/>
<organism evidence="3 4">
    <name type="scientific">Maritimibacter alkaliphilus HTCC2654</name>
    <dbReference type="NCBI Taxonomy" id="314271"/>
    <lineage>
        <taxon>Bacteria</taxon>
        <taxon>Pseudomonadati</taxon>
        <taxon>Pseudomonadota</taxon>
        <taxon>Alphaproteobacteria</taxon>
        <taxon>Rhodobacterales</taxon>
        <taxon>Roseobacteraceae</taxon>
        <taxon>Maritimibacter</taxon>
    </lineage>
</organism>
<dbReference type="PANTHER" id="PTHR34136:SF1">
    <property type="entry name" value="UDP-N-ACETYL-D-MANNOSAMINURONIC ACID TRANSFERASE"/>
    <property type="match status" value="1"/>
</dbReference>
<dbReference type="AlphaFoldDB" id="A3VFX8"/>
<dbReference type="Pfam" id="PF03808">
    <property type="entry name" value="Glyco_tran_WecG"/>
    <property type="match status" value="1"/>
</dbReference>
<name>A3VFX8_9RHOB</name>
<dbReference type="RefSeq" id="WP_008329913.1">
    <property type="nucleotide sequence ID" value="NZ_CH902578.1"/>
</dbReference>
<keyword evidence="4" id="KW-1185">Reference proteome</keyword>